<dbReference type="Gene3D" id="1.20.58.320">
    <property type="entry name" value="TPR-like"/>
    <property type="match status" value="1"/>
</dbReference>
<dbReference type="Proteomes" id="UP000664701">
    <property type="component" value="Chromosome"/>
</dbReference>
<gene>
    <name evidence="1" type="ORF">DOK78_000872</name>
</gene>
<dbReference type="Gene3D" id="1.25.40.10">
    <property type="entry name" value="Tetratricopeptide repeat domain"/>
    <property type="match status" value="1"/>
</dbReference>
<evidence type="ECO:0000313" key="2">
    <source>
        <dbReference type="Proteomes" id="UP000664701"/>
    </source>
</evidence>
<dbReference type="Pfam" id="PF06041">
    <property type="entry name" value="DUF924"/>
    <property type="match status" value="1"/>
</dbReference>
<dbReference type="InterPro" id="IPR010323">
    <property type="entry name" value="DUF924"/>
</dbReference>
<dbReference type="RefSeq" id="WP_207942491.1">
    <property type="nucleotide sequence ID" value="NZ_CP147251.1"/>
</dbReference>
<dbReference type="SUPFAM" id="SSF48452">
    <property type="entry name" value="TPR-like"/>
    <property type="match status" value="1"/>
</dbReference>
<evidence type="ECO:0000313" key="1">
    <source>
        <dbReference type="EMBL" id="WYJ76246.1"/>
    </source>
</evidence>
<sequence length="179" mass="20916">MMKSQAVLHFWFNELTPEQWFNSTDVDQLIAERFTNLHKQAAAGELVSWRETIHGRLAEIIVLDQFSRNLFRHSSQAFATDGMALILAQEALAHPDINELSNVERSFLYMPFMHSESLMIHNKAMILFDQPGLEENFEYEKQHYAIIKRFGRYPHRNQVLGRLSTEEEVAFLKEPNSSF</sequence>
<name>A0ABZ2SK67_9ENTE</name>
<proteinExistence type="predicted"/>
<accession>A0ABZ2SK67</accession>
<protein>
    <recommendedName>
        <fullName evidence="3">DUF924 domain-containing protein</fullName>
    </recommendedName>
</protein>
<evidence type="ECO:0008006" key="3">
    <source>
        <dbReference type="Google" id="ProtNLM"/>
    </source>
</evidence>
<reference evidence="1 2" key="1">
    <citation type="submission" date="2024-03" db="EMBL/GenBank/DDBJ databases">
        <title>The Genome Sequence of Enterococcus sp. DIV2402.</title>
        <authorList>
            <consortium name="The Broad Institute Genomics Platform"/>
            <consortium name="The Broad Institute Microbial Omics Core"/>
            <consortium name="The Broad Institute Genomic Center for Infectious Diseases"/>
            <person name="Earl A."/>
            <person name="Manson A."/>
            <person name="Gilmore M."/>
            <person name="Schwartman J."/>
            <person name="Shea T."/>
            <person name="Abouelleil A."/>
            <person name="Cao P."/>
            <person name="Chapman S."/>
            <person name="Cusick C."/>
            <person name="Young S."/>
            <person name="Neafsey D."/>
            <person name="Nusbaum C."/>
            <person name="Birren B."/>
        </authorList>
    </citation>
    <scope>NUCLEOTIDE SEQUENCE [LARGE SCALE GENOMIC DNA]</scope>
    <source>
        <strain evidence="1 2">DIV2402</strain>
    </source>
</reference>
<dbReference type="EMBL" id="CP147251">
    <property type="protein sequence ID" value="WYJ76246.1"/>
    <property type="molecule type" value="Genomic_DNA"/>
</dbReference>
<keyword evidence="2" id="KW-1185">Reference proteome</keyword>
<dbReference type="InterPro" id="IPR011990">
    <property type="entry name" value="TPR-like_helical_dom_sf"/>
</dbReference>
<organism evidence="1 2">
    <name type="scientific">Candidatus Enterococcus lowellii</name>
    <dbReference type="NCBI Taxonomy" id="2230877"/>
    <lineage>
        <taxon>Bacteria</taxon>
        <taxon>Bacillati</taxon>
        <taxon>Bacillota</taxon>
        <taxon>Bacilli</taxon>
        <taxon>Lactobacillales</taxon>
        <taxon>Enterococcaceae</taxon>
        <taxon>Enterococcus</taxon>
    </lineage>
</organism>